<comment type="caution">
    <text evidence="3">The sequence shown here is derived from an EMBL/GenBank/DDBJ whole genome shotgun (WGS) entry which is preliminary data.</text>
</comment>
<evidence type="ECO:0000313" key="4">
    <source>
        <dbReference type="EMBL" id="OQZ93773.1"/>
    </source>
</evidence>
<sequence length="261" mass="23541">MSFVFATPEYVAAAASDLANIGSAISSANASAVGPTASVPAAGADEVSAGIAALFGAHAQAYQALSAQAALFHQQFVQLMSAGAAQYALAEAANAGPLEAAGQGVMAGVATPLQALGAMPGSGAGATGVLAADTGAPPGSLGPGVGGASGQLVGSVGAGPAAAAVGGGVPTPLGAGGAGYAGSLAASGGPVGAAQSGVAQGAEELGVGAYSAPAVAAEPGPSVTPLAAVPAAAPAAPTAAARPGTPAYSPAPAAPAEPSEE</sequence>
<evidence type="ECO:0000256" key="1">
    <source>
        <dbReference type="SAM" id="MobiDB-lite"/>
    </source>
</evidence>
<dbReference type="Proteomes" id="UP000192319">
    <property type="component" value="Unassembled WGS sequence"/>
</dbReference>
<dbReference type="EMBL" id="MVHD01000001">
    <property type="protein sequence ID" value="OQZ93773.1"/>
    <property type="molecule type" value="Genomic_DNA"/>
</dbReference>
<gene>
    <name evidence="4" type="ORF">BST11_00180</name>
    <name evidence="3" type="ORF">H7K38_09040</name>
</gene>
<evidence type="ECO:0000313" key="6">
    <source>
        <dbReference type="Proteomes" id="UP001141650"/>
    </source>
</evidence>
<dbReference type="InterPro" id="IPR000084">
    <property type="entry name" value="PE-PGRS_N"/>
</dbReference>
<evidence type="ECO:0000259" key="2">
    <source>
        <dbReference type="Pfam" id="PF00934"/>
    </source>
</evidence>
<feature type="domain" description="PE" evidence="2">
    <location>
        <begin position="4"/>
        <end position="94"/>
    </location>
</feature>
<dbReference type="FunFam" id="1.10.287.850:FF:000001">
    <property type="entry name" value="PE_PGRS39"/>
    <property type="match status" value="1"/>
</dbReference>
<accession>A0AA41XPH9</accession>
<name>A0AA41XPH9_9MYCO</name>
<dbReference type="Gene3D" id="1.10.287.850">
    <property type="entry name" value="HP0062-like domain"/>
    <property type="match status" value="1"/>
</dbReference>
<dbReference type="AlphaFoldDB" id="A0AA41XPH9"/>
<proteinExistence type="predicted"/>
<dbReference type="Pfam" id="PF00934">
    <property type="entry name" value="PE"/>
    <property type="match status" value="1"/>
</dbReference>
<reference evidence="4 5" key="1">
    <citation type="submission" date="2017-02" db="EMBL/GenBank/DDBJ databases">
        <title>The new phylogeny of genus Mycobacterium.</title>
        <authorList>
            <person name="Tortoli E."/>
            <person name="Trovato A."/>
            <person name="Cirillo D.M."/>
        </authorList>
    </citation>
    <scope>NUCLEOTIDE SEQUENCE [LARGE SCALE GENOMIC DNA]</scope>
    <source>
        <strain evidence="4 5">DSM 45230</strain>
    </source>
</reference>
<keyword evidence="5" id="KW-1185">Reference proteome</keyword>
<feature type="region of interest" description="Disordered" evidence="1">
    <location>
        <begin position="230"/>
        <end position="261"/>
    </location>
</feature>
<reference evidence="3" key="3">
    <citation type="journal article" date="2022" name="BMC Genomics">
        <title>Comparative genome analysis of mycobacteria focusing on tRNA and non-coding RNA.</title>
        <authorList>
            <person name="Behra P.R.K."/>
            <person name="Pettersson B.M.F."/>
            <person name="Ramesh M."/>
            <person name="Das S."/>
            <person name="Dasgupta S."/>
            <person name="Kirsebom L.A."/>
        </authorList>
    </citation>
    <scope>NUCLEOTIDE SEQUENCE</scope>
    <source>
        <strain evidence="3">CCUG 55640</strain>
    </source>
</reference>
<reference evidence="3" key="2">
    <citation type="submission" date="2020-07" db="EMBL/GenBank/DDBJ databases">
        <authorList>
            <person name="Pettersson B.M.F."/>
            <person name="Behra P.R.K."/>
            <person name="Ramesh M."/>
            <person name="Das S."/>
            <person name="Dasgupta S."/>
            <person name="Kirsebom L.A."/>
        </authorList>
    </citation>
    <scope>NUCLEOTIDE SEQUENCE</scope>
    <source>
        <strain evidence="3">CCUG 55640</strain>
    </source>
</reference>
<dbReference type="EMBL" id="JACKVH010000012">
    <property type="protein sequence ID" value="MCV7378799.1"/>
    <property type="molecule type" value="Genomic_DNA"/>
</dbReference>
<evidence type="ECO:0000313" key="5">
    <source>
        <dbReference type="Proteomes" id="UP000192319"/>
    </source>
</evidence>
<evidence type="ECO:0000313" key="3">
    <source>
        <dbReference type="EMBL" id="MCV7378799.1"/>
    </source>
</evidence>
<dbReference type="Proteomes" id="UP001141650">
    <property type="component" value="Unassembled WGS sequence"/>
</dbReference>
<dbReference type="RefSeq" id="WP_142276135.1">
    <property type="nucleotide sequence ID" value="NZ_JACKVH010000012.1"/>
</dbReference>
<dbReference type="SUPFAM" id="SSF140459">
    <property type="entry name" value="PE/PPE dimer-like"/>
    <property type="match status" value="1"/>
</dbReference>
<protein>
    <submittedName>
        <fullName evidence="3">PE family protein</fullName>
    </submittedName>
</protein>
<organism evidence="3 6">
    <name type="scientific">Mycobacterium alsense</name>
    <dbReference type="NCBI Taxonomy" id="324058"/>
    <lineage>
        <taxon>Bacteria</taxon>
        <taxon>Bacillati</taxon>
        <taxon>Actinomycetota</taxon>
        <taxon>Actinomycetes</taxon>
        <taxon>Mycobacteriales</taxon>
        <taxon>Mycobacteriaceae</taxon>
        <taxon>Mycobacterium</taxon>
    </lineage>
</organism>
<dbReference type="InterPro" id="IPR038332">
    <property type="entry name" value="PPE_sf"/>
</dbReference>